<dbReference type="GO" id="GO:0046872">
    <property type="term" value="F:metal ion binding"/>
    <property type="evidence" value="ECO:0007669"/>
    <property type="project" value="UniProtKB-UniRule"/>
</dbReference>
<organism evidence="5 6">
    <name type="scientific">Fusarium pseudoanthophilum</name>
    <dbReference type="NCBI Taxonomy" id="48495"/>
    <lineage>
        <taxon>Eukaryota</taxon>
        <taxon>Fungi</taxon>
        <taxon>Dikarya</taxon>
        <taxon>Ascomycota</taxon>
        <taxon>Pezizomycotina</taxon>
        <taxon>Sordariomycetes</taxon>
        <taxon>Hypocreomycetidae</taxon>
        <taxon>Hypocreales</taxon>
        <taxon>Nectriaceae</taxon>
        <taxon>Fusarium</taxon>
        <taxon>Fusarium fujikuroi species complex</taxon>
    </lineage>
</organism>
<dbReference type="InterPro" id="IPR036425">
    <property type="entry name" value="MoaB/Mog-like_dom_sf"/>
</dbReference>
<dbReference type="Gene3D" id="3.90.105.10">
    <property type="entry name" value="Molybdopterin biosynthesis moea protein, domain 2"/>
    <property type="match status" value="1"/>
</dbReference>
<keyword evidence="3" id="KW-0460">Magnesium</keyword>
<evidence type="ECO:0000313" key="5">
    <source>
        <dbReference type="EMBL" id="KAF5594791.1"/>
    </source>
</evidence>
<dbReference type="EMBL" id="JAAOAR010000220">
    <property type="protein sequence ID" value="KAF5594791.1"/>
    <property type="molecule type" value="Genomic_DNA"/>
</dbReference>
<dbReference type="InterPro" id="IPR036135">
    <property type="entry name" value="MoeA_linker/N_sf"/>
</dbReference>
<dbReference type="AlphaFoldDB" id="A0A8H5PDG8"/>
<dbReference type="EC" id="2.7.7.75" evidence="2"/>
<comment type="cofactor">
    <cofactor evidence="3">
        <name>Mg(2+)</name>
        <dbReference type="ChEBI" id="CHEBI:18420"/>
    </cofactor>
</comment>
<comment type="function">
    <text evidence="3">Catalyzes two steps in the biosynthesis of the molybdenum cofactor. In the first step, molybdopterin is adenylated. Subsequently, molybdate is inserted into adenylated molybdopterin and AMP is released.</text>
</comment>
<dbReference type="GO" id="GO:0006777">
    <property type="term" value="P:Mo-molybdopterin cofactor biosynthetic process"/>
    <property type="evidence" value="ECO:0007669"/>
    <property type="project" value="UniProtKB-UniRule"/>
</dbReference>
<comment type="catalytic activity">
    <reaction evidence="3">
        <text>adenylyl-molybdopterin + molybdate = Mo-molybdopterin + AMP + H(+)</text>
        <dbReference type="Rhea" id="RHEA:35047"/>
        <dbReference type="ChEBI" id="CHEBI:15378"/>
        <dbReference type="ChEBI" id="CHEBI:36264"/>
        <dbReference type="ChEBI" id="CHEBI:62727"/>
        <dbReference type="ChEBI" id="CHEBI:71302"/>
        <dbReference type="ChEBI" id="CHEBI:456215"/>
    </reaction>
</comment>
<name>A0A8H5PDG8_9HYPO</name>
<dbReference type="Gene3D" id="2.40.340.10">
    <property type="entry name" value="MoeA, C-terminal, domain IV"/>
    <property type="match status" value="1"/>
</dbReference>
<evidence type="ECO:0000313" key="6">
    <source>
        <dbReference type="Proteomes" id="UP000544095"/>
    </source>
</evidence>
<comment type="similarity">
    <text evidence="3">Belongs to the MoeA family.</text>
</comment>
<keyword evidence="3" id="KW-0479">Metal-binding</keyword>
<dbReference type="Proteomes" id="UP000544095">
    <property type="component" value="Unassembled WGS sequence"/>
</dbReference>
<proteinExistence type="inferred from homology"/>
<keyword evidence="3" id="KW-0500">Molybdenum</keyword>
<keyword evidence="3" id="KW-0501">Molybdenum cofactor biosynthesis</keyword>
<dbReference type="InterPro" id="IPR005110">
    <property type="entry name" value="MoeA_linker/N"/>
</dbReference>
<dbReference type="GO" id="GO:0005829">
    <property type="term" value="C:cytosol"/>
    <property type="evidence" value="ECO:0007669"/>
    <property type="project" value="TreeGrafter"/>
</dbReference>
<accession>A0A8H5PDG8</accession>
<dbReference type="NCBIfam" id="TIGR00177">
    <property type="entry name" value="molyb_syn"/>
    <property type="match status" value="1"/>
</dbReference>
<feature type="domain" description="MoaB/Mog" evidence="4">
    <location>
        <begin position="218"/>
        <end position="357"/>
    </location>
</feature>
<dbReference type="GO" id="GO:0061599">
    <property type="term" value="F:molybdopterin molybdotransferase activity"/>
    <property type="evidence" value="ECO:0007669"/>
    <property type="project" value="UniProtKB-UniRule"/>
</dbReference>
<evidence type="ECO:0000256" key="1">
    <source>
        <dbReference type="ARBA" id="ARBA00008339"/>
    </source>
</evidence>
<gene>
    <name evidence="5" type="ORF">FPANT_4768</name>
</gene>
<dbReference type="SUPFAM" id="SSF53218">
    <property type="entry name" value="Molybdenum cofactor biosynthesis proteins"/>
    <property type="match status" value="1"/>
</dbReference>
<comment type="catalytic activity">
    <reaction evidence="3">
        <text>molybdopterin + ATP + H(+) = adenylyl-molybdopterin + diphosphate</text>
        <dbReference type="Rhea" id="RHEA:31331"/>
        <dbReference type="ChEBI" id="CHEBI:15378"/>
        <dbReference type="ChEBI" id="CHEBI:30616"/>
        <dbReference type="ChEBI" id="CHEBI:33019"/>
        <dbReference type="ChEBI" id="CHEBI:58698"/>
        <dbReference type="ChEBI" id="CHEBI:62727"/>
    </reaction>
</comment>
<protein>
    <recommendedName>
        <fullName evidence="2">molybdopterin adenylyltransferase</fullName>
        <ecNumber evidence="2">2.7.7.75</ecNumber>
    </recommendedName>
</protein>
<dbReference type="Pfam" id="PF00994">
    <property type="entry name" value="MoCF_biosynth"/>
    <property type="match status" value="1"/>
</dbReference>
<evidence type="ECO:0000259" key="4">
    <source>
        <dbReference type="SMART" id="SM00852"/>
    </source>
</evidence>
<evidence type="ECO:0000256" key="3">
    <source>
        <dbReference type="RuleBase" id="RU365090"/>
    </source>
</evidence>
<dbReference type="SMART" id="SM00852">
    <property type="entry name" value="MoCF_biosynth"/>
    <property type="match status" value="1"/>
</dbReference>
<dbReference type="SUPFAM" id="SSF63882">
    <property type="entry name" value="MoeA N-terminal region -like"/>
    <property type="match status" value="1"/>
</dbReference>
<dbReference type="Pfam" id="PF03453">
    <property type="entry name" value="MoeA_N"/>
    <property type="match status" value="1"/>
</dbReference>
<dbReference type="Gene3D" id="2.170.190.11">
    <property type="entry name" value="Molybdopterin biosynthesis moea protein, domain 3"/>
    <property type="match status" value="1"/>
</dbReference>
<reference evidence="5 6" key="1">
    <citation type="submission" date="2020-05" db="EMBL/GenBank/DDBJ databases">
        <title>Identification and distribution of gene clusters putatively required for synthesis of sphingolipid metabolism inhibitors in phylogenetically diverse species of the filamentous fungus Fusarium.</title>
        <authorList>
            <person name="Kim H.-S."/>
            <person name="Busman M."/>
            <person name="Brown D.W."/>
            <person name="Divon H."/>
            <person name="Uhlig S."/>
            <person name="Proctor R.H."/>
        </authorList>
    </citation>
    <scope>NUCLEOTIDE SEQUENCE [LARGE SCALE GENOMIC DNA]</scope>
    <source>
        <strain evidence="5 6">NRRL 25211</strain>
    </source>
</reference>
<comment type="caution">
    <text evidence="5">The sequence shown here is derived from an EMBL/GenBank/DDBJ whole genome shotgun (WGS) entry which is preliminary data.</text>
</comment>
<dbReference type="InterPro" id="IPR036688">
    <property type="entry name" value="MoeA_C_domain_IV_sf"/>
</dbReference>
<dbReference type="PANTHER" id="PTHR10192:SF30">
    <property type="entry name" value="MOLYBDOPTERIN ADENYLYLTRANSFERASE"/>
    <property type="match status" value="1"/>
</dbReference>
<evidence type="ECO:0000256" key="2">
    <source>
        <dbReference type="ARBA" id="ARBA00012509"/>
    </source>
</evidence>
<keyword evidence="3" id="KW-0808">Transferase</keyword>
<sequence length="459" mass="49455">MRPITPTKSTLIMTIPYEAALSKLNQSAIKIRTGQDESDRIELVSLDEAVGRVSACDHYSPISTPEFDTSAMDGYAICSESTRLASAEHPVFFYVKGTIAAGDDFLTLPSRQMSDGTEPCFEIMTGGRFPEGVLEEVFDACVKVEDTVRLAGKQAGIGACIAISKPVPRYANRRFAGEDIQKGDLVMKEVVTIRASHIMPLASVGIETIRVQKKPRVYIWSTGNELTSQKSHIKDVNGVYLTAASKEAGADATFGGSITDEVDALVQTIRDRLELSAVDIMVTSGGVSVGKFDHVRQALEALGATIVFHGVAIRPGHPVLFALLPSAWGEVAFFGLPGNPGAAAACFKFLTVPYLRCLLGQELEKPVLSRLEDLQLGSSSRKSIMEAPNRGLSCDRFRPGVLQITGDEGLTVHEAAGVFGPAKMAPFVQANCWIHIKADEITQTGKKVYCYPISNVLVS</sequence>
<dbReference type="InterPro" id="IPR038987">
    <property type="entry name" value="MoeA-like"/>
</dbReference>
<dbReference type="GO" id="GO:0061598">
    <property type="term" value="F:molybdopterin adenylyltransferase activity"/>
    <property type="evidence" value="ECO:0007669"/>
    <property type="project" value="UniProtKB-UniRule"/>
</dbReference>
<comment type="pathway">
    <text evidence="3">Cofactor biosynthesis; molybdopterin biosynthesis.</text>
</comment>
<dbReference type="InterPro" id="IPR001453">
    <property type="entry name" value="MoaB/Mog_dom"/>
</dbReference>
<dbReference type="UniPathway" id="UPA00344"/>
<comment type="similarity">
    <text evidence="1">In the C-terminal section; belongs to the MoeA family.</text>
</comment>
<dbReference type="CDD" id="cd00887">
    <property type="entry name" value="MoeA"/>
    <property type="match status" value="1"/>
</dbReference>
<keyword evidence="6" id="KW-1185">Reference proteome</keyword>
<dbReference type="GO" id="GO:0005524">
    <property type="term" value="F:ATP binding"/>
    <property type="evidence" value="ECO:0007669"/>
    <property type="project" value="UniProtKB-UniRule"/>
</dbReference>
<dbReference type="PANTHER" id="PTHR10192">
    <property type="entry name" value="MOLYBDOPTERIN BIOSYNTHESIS PROTEIN"/>
    <property type="match status" value="1"/>
</dbReference>
<dbReference type="Gene3D" id="3.40.980.10">
    <property type="entry name" value="MoaB/Mog-like domain"/>
    <property type="match status" value="1"/>
</dbReference>